<keyword evidence="2" id="KW-1185">Reference proteome</keyword>
<dbReference type="Proteomes" id="UP000198337">
    <property type="component" value="Unassembled WGS sequence"/>
</dbReference>
<accession>A0ABY1SKY4</accession>
<evidence type="ECO:0000313" key="2">
    <source>
        <dbReference type="Proteomes" id="UP000198337"/>
    </source>
</evidence>
<protein>
    <submittedName>
        <fullName evidence="1">Uncharacterized protein</fullName>
    </submittedName>
</protein>
<gene>
    <name evidence="1" type="ORF">SAMN04488009_3298</name>
</gene>
<organism evidence="1 2">
    <name type="scientific">Maribacter sedimenticola</name>
    <dbReference type="NCBI Taxonomy" id="228956"/>
    <lineage>
        <taxon>Bacteria</taxon>
        <taxon>Pseudomonadati</taxon>
        <taxon>Bacteroidota</taxon>
        <taxon>Flavobacteriia</taxon>
        <taxon>Flavobacteriales</taxon>
        <taxon>Flavobacteriaceae</taxon>
        <taxon>Maribacter</taxon>
    </lineage>
</organism>
<name>A0ABY1SKY4_9FLAO</name>
<proteinExistence type="predicted"/>
<dbReference type="EMBL" id="FZNV01000006">
    <property type="protein sequence ID" value="SNR70537.1"/>
    <property type="molecule type" value="Genomic_DNA"/>
</dbReference>
<sequence>MYQILSFLKFYVTATNQHGVHSPFVYDYVTKCLYKKERIRLPVSIKVLVKSILYFNYQTARLLTANKNLEKDIFDHCPNVNFTQENPIVIVGSVNEILHSKILDQKLENKTMLFIDKIHKNQNTFEQWKHIQAHNQVTVTIDLFYCGLVFVRKEQVKEHFKIRI</sequence>
<reference evidence="1 2" key="1">
    <citation type="submission" date="2017-06" db="EMBL/GenBank/DDBJ databases">
        <authorList>
            <person name="Varghese N."/>
            <person name="Submissions S."/>
        </authorList>
    </citation>
    <scope>NUCLEOTIDE SEQUENCE [LARGE SCALE GENOMIC DNA]</scope>
    <source>
        <strain evidence="1 2">DSM 19840</strain>
    </source>
</reference>
<comment type="caution">
    <text evidence="1">The sequence shown here is derived from an EMBL/GenBank/DDBJ whole genome shotgun (WGS) entry which is preliminary data.</text>
</comment>
<evidence type="ECO:0000313" key="1">
    <source>
        <dbReference type="EMBL" id="SNR70537.1"/>
    </source>
</evidence>